<proteinExistence type="predicted"/>
<dbReference type="RefSeq" id="WP_312741920.1">
    <property type="nucleotide sequence ID" value="NZ_CP116968.1"/>
</dbReference>
<name>A0AA96GKL8_9BACT</name>
<dbReference type="InterPro" id="IPR001054">
    <property type="entry name" value="A/G_cyclase"/>
</dbReference>
<dbReference type="PANTHER" id="PTHR43081">
    <property type="entry name" value="ADENYLATE CYCLASE, TERMINAL-DIFFERENTIATION SPECIFIC-RELATED"/>
    <property type="match status" value="1"/>
</dbReference>
<dbReference type="Pfam" id="PF00211">
    <property type="entry name" value="Guanylate_cyc"/>
    <property type="match status" value="1"/>
</dbReference>
<dbReference type="GO" id="GO:0004016">
    <property type="term" value="F:adenylate cyclase activity"/>
    <property type="evidence" value="ECO:0007669"/>
    <property type="project" value="UniProtKB-ARBA"/>
</dbReference>
<protein>
    <submittedName>
        <fullName evidence="3">Adenylate/guanylate cyclase domain-containing protein</fullName>
    </submittedName>
</protein>
<gene>
    <name evidence="3" type="ORF">PQG83_13405</name>
</gene>
<dbReference type="EMBL" id="CP116968">
    <property type="protein sequence ID" value="WNM60753.1"/>
    <property type="molecule type" value="Genomic_DNA"/>
</dbReference>
<dbReference type="Gene3D" id="3.30.70.1230">
    <property type="entry name" value="Nucleotide cyclase"/>
    <property type="match status" value="1"/>
</dbReference>
<keyword evidence="1" id="KW-1133">Transmembrane helix</keyword>
<dbReference type="Pfam" id="PF05226">
    <property type="entry name" value="CHASE2"/>
    <property type="match status" value="1"/>
</dbReference>
<dbReference type="GO" id="GO:0035556">
    <property type="term" value="P:intracellular signal transduction"/>
    <property type="evidence" value="ECO:0007669"/>
    <property type="project" value="InterPro"/>
</dbReference>
<reference evidence="3 4" key="1">
    <citation type="submission" date="2023-01" db="EMBL/GenBank/DDBJ databases">
        <title>Cultivation and genomic characterization of new, ubiquitous marine nitrite-oxidizing bacteria from the Nitrospirales.</title>
        <authorList>
            <person name="Mueller A.J."/>
            <person name="Daebeler A."/>
            <person name="Herbold C.W."/>
            <person name="Kirkegaard R.H."/>
            <person name="Daims H."/>
        </authorList>
    </citation>
    <scope>NUCLEOTIDE SEQUENCE [LARGE SCALE GENOMIC DNA]</scope>
    <source>
        <strain evidence="3 4">DK</strain>
    </source>
</reference>
<dbReference type="AlphaFoldDB" id="A0AA96GKL8"/>
<sequence length="786" mass="87112">MAKLIKAGLFGLLIGIVGVVLSVVPLSRSLEEDVGLGLLFQLRGIRPPPTDVAVIRLDHDSSAHFNVPDNPDEWPRTLYARLTERLVQAGARVIIFDVNFLEARSPEEDGYFVQAIQRAGNVVLADTVIAGDVPMSMMGEARPDADSIVKISKPFAAFKEAAAGTGPFVLSRIPAKVYQDWTVHQGAGETPIFPILALQLFFSPLYQQFIELLEQVRPNLTGHLPKDFESARTRKGLVELVRNIRELFQSDPRLTEDMLKALRYAGSGPTIAKNSKLLKALIKVYGGEHSRYLNFYGPSQTIFTIPYYQVMDSRPDATRGARGNLKDKVVFVGHSDILPEGKKESFYTGLFQGNGVFIGGVEIAATALANMLEDSSVTPMNLRAKVLILLSWGLLVGVVCRMVSTVMAAGTVLVLSLMYLGGAAYAFQNAFMWSPLVIPLFVQGPLALGSAVLWNYYKTEKERKNMRKVFGDYLPNDVVDALSRNLGNLKGGPHVVYGTCLFTDAADYTTLSEKLNPQELRVLLGKYFNALFTPVRHHGGLIVDLRGHSFLAIWKATLDQPGLRKQACFAALDIAKSVDRYNREVGPYSLHTRIGLHCGQVTIGTERAVDHAEYRPAGEVVNMAFRVEGLNKYMGTTIIATGDVVHGLEAPFLLRELGQFKLKGHEPPFVLHELISRLEEADPNQMITSRIFAKGLGAFRMQDWNVAREWFSQYLDHVEGDGPSEFYLQLCKQYRKNPPSEPWDKVVTLENYSPGLSWDALRVNDDDLSRSNRFPGAGNPLENQGI</sequence>
<feature type="domain" description="Guanylate cyclase" evidence="2">
    <location>
        <begin position="499"/>
        <end position="628"/>
    </location>
</feature>
<keyword evidence="4" id="KW-1185">Reference proteome</keyword>
<accession>A0AA96GKL8</accession>
<dbReference type="PROSITE" id="PS50125">
    <property type="entry name" value="GUANYLATE_CYCLASE_2"/>
    <property type="match status" value="1"/>
</dbReference>
<dbReference type="SMART" id="SM01080">
    <property type="entry name" value="CHASE2"/>
    <property type="match status" value="1"/>
</dbReference>
<evidence type="ECO:0000313" key="3">
    <source>
        <dbReference type="EMBL" id="WNM60753.1"/>
    </source>
</evidence>
<evidence type="ECO:0000256" key="1">
    <source>
        <dbReference type="SAM" id="Phobius"/>
    </source>
</evidence>
<dbReference type="SMART" id="SM00044">
    <property type="entry name" value="CYCc"/>
    <property type="match status" value="1"/>
</dbReference>
<feature type="transmembrane region" description="Helical" evidence="1">
    <location>
        <begin position="433"/>
        <end position="457"/>
    </location>
</feature>
<keyword evidence="1" id="KW-0812">Transmembrane</keyword>
<evidence type="ECO:0000259" key="2">
    <source>
        <dbReference type="PROSITE" id="PS50125"/>
    </source>
</evidence>
<dbReference type="PANTHER" id="PTHR43081:SF1">
    <property type="entry name" value="ADENYLATE CYCLASE, TERMINAL-DIFFERENTIATION SPECIFIC"/>
    <property type="match status" value="1"/>
</dbReference>
<keyword evidence="1" id="KW-0472">Membrane</keyword>
<dbReference type="GO" id="GO:0009190">
    <property type="term" value="P:cyclic nucleotide biosynthetic process"/>
    <property type="evidence" value="ECO:0007669"/>
    <property type="project" value="InterPro"/>
</dbReference>
<dbReference type="KEGG" id="nneo:PQG83_13405"/>
<dbReference type="Proteomes" id="UP001302494">
    <property type="component" value="Chromosome"/>
</dbReference>
<dbReference type="InterPro" id="IPR007890">
    <property type="entry name" value="CHASE2"/>
</dbReference>
<dbReference type="InterPro" id="IPR050697">
    <property type="entry name" value="Adenylyl/Guanylyl_Cyclase_3/4"/>
</dbReference>
<dbReference type="SUPFAM" id="SSF55073">
    <property type="entry name" value="Nucleotide cyclase"/>
    <property type="match status" value="1"/>
</dbReference>
<dbReference type="CDD" id="cd07302">
    <property type="entry name" value="CHD"/>
    <property type="match status" value="1"/>
</dbReference>
<evidence type="ECO:0000313" key="4">
    <source>
        <dbReference type="Proteomes" id="UP001302494"/>
    </source>
</evidence>
<organism evidence="3 4">
    <name type="scientific">Candidatus Nitrospira neomarina</name>
    <dbReference type="NCBI Taxonomy" id="3020899"/>
    <lineage>
        <taxon>Bacteria</taxon>
        <taxon>Pseudomonadati</taxon>
        <taxon>Nitrospirota</taxon>
        <taxon>Nitrospiria</taxon>
        <taxon>Nitrospirales</taxon>
        <taxon>Nitrospiraceae</taxon>
        <taxon>Nitrospira</taxon>
    </lineage>
</organism>
<dbReference type="InterPro" id="IPR029787">
    <property type="entry name" value="Nucleotide_cyclase"/>
</dbReference>